<protein>
    <submittedName>
        <fullName evidence="1">Uncharacterized protein</fullName>
    </submittedName>
</protein>
<name>A0A397V2A6_9GLOM</name>
<evidence type="ECO:0000313" key="2">
    <source>
        <dbReference type="Proteomes" id="UP000266673"/>
    </source>
</evidence>
<organism evidence="1 2">
    <name type="scientific">Gigaspora rosea</name>
    <dbReference type="NCBI Taxonomy" id="44941"/>
    <lineage>
        <taxon>Eukaryota</taxon>
        <taxon>Fungi</taxon>
        <taxon>Fungi incertae sedis</taxon>
        <taxon>Mucoromycota</taxon>
        <taxon>Glomeromycotina</taxon>
        <taxon>Glomeromycetes</taxon>
        <taxon>Diversisporales</taxon>
        <taxon>Gigasporaceae</taxon>
        <taxon>Gigaspora</taxon>
    </lineage>
</organism>
<evidence type="ECO:0000313" key="1">
    <source>
        <dbReference type="EMBL" id="RIB16132.1"/>
    </source>
</evidence>
<sequence>MRFWRLHQILSFLGHAHIQNFFTNREWVQIIQANPYVIQHPIILSQTSTILREVAVKHLTGKDV</sequence>
<dbReference type="AlphaFoldDB" id="A0A397V2A6"/>
<gene>
    <name evidence="1" type="ORF">C2G38_2091714</name>
</gene>
<reference evidence="1 2" key="1">
    <citation type="submission" date="2018-06" db="EMBL/GenBank/DDBJ databases">
        <title>Comparative genomics reveals the genomic features of Rhizophagus irregularis, R. cerebriforme, R. diaphanum and Gigaspora rosea, and their symbiotic lifestyle signature.</title>
        <authorList>
            <person name="Morin E."/>
            <person name="San Clemente H."/>
            <person name="Chen E.C.H."/>
            <person name="De La Providencia I."/>
            <person name="Hainaut M."/>
            <person name="Kuo A."/>
            <person name="Kohler A."/>
            <person name="Murat C."/>
            <person name="Tang N."/>
            <person name="Roy S."/>
            <person name="Loubradou J."/>
            <person name="Henrissat B."/>
            <person name="Grigoriev I.V."/>
            <person name="Corradi N."/>
            <person name="Roux C."/>
            <person name="Martin F.M."/>
        </authorList>
    </citation>
    <scope>NUCLEOTIDE SEQUENCE [LARGE SCALE GENOMIC DNA]</scope>
    <source>
        <strain evidence="1 2">DAOM 194757</strain>
    </source>
</reference>
<dbReference type="Proteomes" id="UP000266673">
    <property type="component" value="Unassembled WGS sequence"/>
</dbReference>
<accession>A0A397V2A6</accession>
<comment type="caution">
    <text evidence="1">The sequence shown here is derived from an EMBL/GenBank/DDBJ whole genome shotgun (WGS) entry which is preliminary data.</text>
</comment>
<proteinExistence type="predicted"/>
<dbReference type="EMBL" id="QKWP01000699">
    <property type="protein sequence ID" value="RIB16132.1"/>
    <property type="molecule type" value="Genomic_DNA"/>
</dbReference>
<keyword evidence="2" id="KW-1185">Reference proteome</keyword>